<dbReference type="AlphaFoldDB" id="A0A856MH02"/>
<dbReference type="PANTHER" id="PTHR43861">
    <property type="entry name" value="TRANS-ACONITATE 2-METHYLTRANSFERASE-RELATED"/>
    <property type="match status" value="1"/>
</dbReference>
<sequence length="218" mass="24789">MSDLNNYQSEGNVFERDWSAYYNAVVGRPPRETLVEALAGFDSESLNQHQTPVPHSRFAVDLGCGEGRDTVELLRGGWRVLAIDGEAEAIARLLERPDINRQLLETRVALFQDVVLPESVDLVNASFSLPFCPPKFFPSLWEKIISSLRSGGRFCGQLFGNRDSWAIYTSMNHHTTQQVEILLQPFEIEMLQEEDHPGKTAIGEEKHWHIFHIVARKK</sequence>
<evidence type="ECO:0000256" key="1">
    <source>
        <dbReference type="ARBA" id="ARBA00022679"/>
    </source>
</evidence>
<dbReference type="KEGG" id="bsen:DP114_11115"/>
<dbReference type="GO" id="GO:0032259">
    <property type="term" value="P:methylation"/>
    <property type="evidence" value="ECO:0007669"/>
    <property type="project" value="UniProtKB-KW"/>
</dbReference>
<feature type="domain" description="Methyltransferase" evidence="2">
    <location>
        <begin position="60"/>
        <end position="152"/>
    </location>
</feature>
<dbReference type="EMBL" id="CP030118">
    <property type="protein sequence ID" value="QDL08377.1"/>
    <property type="molecule type" value="Genomic_DNA"/>
</dbReference>
<evidence type="ECO:0000259" key="2">
    <source>
        <dbReference type="Pfam" id="PF13649"/>
    </source>
</evidence>
<protein>
    <submittedName>
        <fullName evidence="3">Class I SAM-dependent methyltransferase</fullName>
    </submittedName>
</protein>
<proteinExistence type="predicted"/>
<evidence type="ECO:0000313" key="3">
    <source>
        <dbReference type="EMBL" id="QDL08377.1"/>
    </source>
</evidence>
<dbReference type="InterPro" id="IPR029063">
    <property type="entry name" value="SAM-dependent_MTases_sf"/>
</dbReference>
<gene>
    <name evidence="3" type="ORF">DP114_11115</name>
</gene>
<evidence type="ECO:0000313" key="4">
    <source>
        <dbReference type="Proteomes" id="UP000503129"/>
    </source>
</evidence>
<reference evidence="3 4" key="1">
    <citation type="submission" date="2018-06" db="EMBL/GenBank/DDBJ databases">
        <title>Comparative genomics of Brasilonema spp. strains.</title>
        <authorList>
            <person name="Alvarenga D.O."/>
            <person name="Fiore M.F."/>
            <person name="Varani A.M."/>
        </authorList>
    </citation>
    <scope>NUCLEOTIDE SEQUENCE [LARGE SCALE GENOMIC DNA]</scope>
    <source>
        <strain evidence="3 4">CENA114</strain>
    </source>
</reference>
<dbReference type="PANTHER" id="PTHR43861:SF3">
    <property type="entry name" value="PUTATIVE (AFU_ORTHOLOGUE AFUA_2G14390)-RELATED"/>
    <property type="match status" value="1"/>
</dbReference>
<dbReference type="Gene3D" id="3.40.50.150">
    <property type="entry name" value="Vaccinia Virus protein VP39"/>
    <property type="match status" value="1"/>
</dbReference>
<dbReference type="SUPFAM" id="SSF53335">
    <property type="entry name" value="S-adenosyl-L-methionine-dependent methyltransferases"/>
    <property type="match status" value="1"/>
</dbReference>
<accession>A0A856MH02</accession>
<dbReference type="CDD" id="cd02440">
    <property type="entry name" value="AdoMet_MTases"/>
    <property type="match status" value="1"/>
</dbReference>
<organism evidence="3 4">
    <name type="scientific">Brasilonema sennae CENA114</name>
    <dbReference type="NCBI Taxonomy" id="415709"/>
    <lineage>
        <taxon>Bacteria</taxon>
        <taxon>Bacillati</taxon>
        <taxon>Cyanobacteriota</taxon>
        <taxon>Cyanophyceae</taxon>
        <taxon>Nostocales</taxon>
        <taxon>Scytonemataceae</taxon>
        <taxon>Brasilonema</taxon>
        <taxon>Bromeliae group (in: Brasilonema)</taxon>
    </lineage>
</organism>
<dbReference type="GO" id="GO:0008168">
    <property type="term" value="F:methyltransferase activity"/>
    <property type="evidence" value="ECO:0007669"/>
    <property type="project" value="UniProtKB-KW"/>
</dbReference>
<dbReference type="Pfam" id="PF13649">
    <property type="entry name" value="Methyltransf_25"/>
    <property type="match status" value="1"/>
</dbReference>
<dbReference type="Proteomes" id="UP000503129">
    <property type="component" value="Chromosome"/>
</dbReference>
<keyword evidence="4" id="KW-1185">Reference proteome</keyword>
<keyword evidence="3" id="KW-0489">Methyltransferase</keyword>
<dbReference type="InterPro" id="IPR041698">
    <property type="entry name" value="Methyltransf_25"/>
</dbReference>
<name>A0A856MH02_9CYAN</name>
<dbReference type="RefSeq" id="WP_169266026.1">
    <property type="nucleotide sequence ID" value="NZ_CAWOXK010000001.1"/>
</dbReference>
<keyword evidence="1 3" id="KW-0808">Transferase</keyword>